<accession>A0ABU9HWA8</accession>
<feature type="domain" description="KAP NTPase" evidence="1">
    <location>
        <begin position="8"/>
        <end position="254"/>
    </location>
</feature>
<dbReference type="EMBL" id="JBBYHR010000004">
    <property type="protein sequence ID" value="MEL1244409.1"/>
    <property type="molecule type" value="Genomic_DNA"/>
</dbReference>
<protein>
    <submittedName>
        <fullName evidence="2">P-loop NTPase fold protein</fullName>
    </submittedName>
</protein>
<dbReference type="RefSeq" id="WP_341696726.1">
    <property type="nucleotide sequence ID" value="NZ_JBBYHR010000004.1"/>
</dbReference>
<proteinExistence type="predicted"/>
<organism evidence="2 3">
    <name type="scientific">Flavobacterium arundinis</name>
    <dbReference type="NCBI Taxonomy" id="3139143"/>
    <lineage>
        <taxon>Bacteria</taxon>
        <taxon>Pseudomonadati</taxon>
        <taxon>Bacteroidota</taxon>
        <taxon>Flavobacteriia</taxon>
        <taxon>Flavobacteriales</taxon>
        <taxon>Flavobacteriaceae</taxon>
        <taxon>Flavobacterium</taxon>
    </lineage>
</organism>
<name>A0ABU9HWA8_9FLAO</name>
<dbReference type="InterPro" id="IPR027417">
    <property type="entry name" value="P-loop_NTPase"/>
</dbReference>
<dbReference type="InterPro" id="IPR011646">
    <property type="entry name" value="KAP_P-loop"/>
</dbReference>
<dbReference type="SUPFAM" id="SSF52540">
    <property type="entry name" value="P-loop containing nucleoside triphosphate hydrolases"/>
    <property type="match status" value="1"/>
</dbReference>
<evidence type="ECO:0000259" key="1">
    <source>
        <dbReference type="Pfam" id="PF07693"/>
    </source>
</evidence>
<keyword evidence="3" id="KW-1185">Reference proteome</keyword>
<evidence type="ECO:0000313" key="3">
    <source>
        <dbReference type="Proteomes" id="UP001464555"/>
    </source>
</evidence>
<evidence type="ECO:0000313" key="2">
    <source>
        <dbReference type="EMBL" id="MEL1244409.1"/>
    </source>
</evidence>
<dbReference type="Pfam" id="PF07693">
    <property type="entry name" value="KAP_NTPase"/>
    <property type="match status" value="1"/>
</dbReference>
<sequence>MNEHVNRYLNYYINIENPPEFAVFIRGNWGTGKSWFLDNFIQQNSSTTFLRVSLYGMGSFKDIDESIFQQLHPILSSKGMRLAGKVLKGLIKTTINLDLNGDKKSDVTINQGIPDIVLPEYLNNLDNNVIVFDDLERCSIPIEDLLGYINQFVENKGLKVIIVGNEEEIIKSDGESKKNKFAFIKEKLIGKSFDIKPDFDSSVDHFISQLTNTHVIDLLNSKKDIIKNIFETAGYNNLRHLKQSILDYERFHYYLPKIENNKIDLLNHIIESFFILSFELKKGDMIEKDINDFFLNFTFDENDKKPIDILRDKYSMFNTGQSPILPQDYSSFFIYGESDDKSIKNSIDSSKYYDNEKTPTWIKFWRLYDLDDDTFLSYYTNVIEDFKNFKFIDKYVIIHVTAVLLNYSELNLINLNQEDIIEYGKENILNLKEKRLLNTNILEELNYEYAYGLAFHSKRNPKFIEFLDFTKNILIESASDFQPENIEILISELKENLTTFYSKIVLVGTHHAIYYDIPILNYIDYKVFGDIWMTSSSNNKRLIANIFNKRYKHEAFILKLKNELSWIESLKDYIQTNYLTQEIKISSLILGETVLPSLEYAIGQLSKI</sequence>
<reference evidence="2 3" key="1">
    <citation type="submission" date="2024-04" db="EMBL/GenBank/DDBJ databases">
        <title>Flavobacterium sp. DGU11 16S ribosomal RNA gene Genome sequencing and assembly.</title>
        <authorList>
            <person name="Park S."/>
        </authorList>
    </citation>
    <scope>NUCLEOTIDE SEQUENCE [LARGE SCALE GENOMIC DNA]</scope>
    <source>
        <strain evidence="2 3">DGU11</strain>
    </source>
</reference>
<dbReference type="Gene3D" id="3.40.50.300">
    <property type="entry name" value="P-loop containing nucleotide triphosphate hydrolases"/>
    <property type="match status" value="1"/>
</dbReference>
<gene>
    <name evidence="2" type="ORF">AAEO56_09070</name>
</gene>
<comment type="caution">
    <text evidence="2">The sequence shown here is derived from an EMBL/GenBank/DDBJ whole genome shotgun (WGS) entry which is preliminary data.</text>
</comment>
<dbReference type="Proteomes" id="UP001464555">
    <property type="component" value="Unassembled WGS sequence"/>
</dbReference>